<reference evidence="1 2" key="1">
    <citation type="journal article" date="2016" name="Microbes Environ.">
        <title>Phylogenetically diverse aerobic anoxygenic phototrophic bacteria isolated from epilithic biofilms in Tama river, Japan.</title>
        <authorList>
            <person name="Hirose S."/>
            <person name="Matsuura K."/>
            <person name="Haruta S."/>
        </authorList>
    </citation>
    <scope>NUCLEOTIDE SEQUENCE [LARGE SCALE GENOMIC DNA]</scope>
    <source>
        <strain evidence="1 2">S08</strain>
    </source>
</reference>
<evidence type="ECO:0000313" key="2">
    <source>
        <dbReference type="Proteomes" id="UP000831327"/>
    </source>
</evidence>
<dbReference type="RefSeq" id="WP_244407043.1">
    <property type="nucleotide sequence ID" value="NZ_AP025637.1"/>
</dbReference>
<gene>
    <name evidence="1" type="ORF">Rmf_27870</name>
</gene>
<keyword evidence="2" id="KW-1185">Reference proteome</keyword>
<dbReference type="SUPFAM" id="SSF160424">
    <property type="entry name" value="BH3703-like"/>
    <property type="match status" value="1"/>
</dbReference>
<dbReference type="EMBL" id="AP025637">
    <property type="protein sequence ID" value="BDG72858.1"/>
    <property type="molecule type" value="Genomic_DNA"/>
</dbReference>
<sequence>MTPPEDLIIAIGEALMRAARATGEPWDYAGWMFETRDGRSSSGTDFQFAGRRQLSLEFAFDDMDVILDSFMALREATHVPGDAHWIKCLAVLRHDGEMKLLFEFKDWSRWSITPANVDRALEILVGEVFPEAIAPPG</sequence>
<evidence type="ECO:0000313" key="1">
    <source>
        <dbReference type="EMBL" id="BDG72858.1"/>
    </source>
</evidence>
<proteinExistence type="predicted"/>
<organism evidence="1 2">
    <name type="scientific">Roseomonas fluvialis</name>
    <dbReference type="NCBI Taxonomy" id="1750527"/>
    <lineage>
        <taxon>Bacteria</taxon>
        <taxon>Pseudomonadati</taxon>
        <taxon>Pseudomonadota</taxon>
        <taxon>Alphaproteobacteria</taxon>
        <taxon>Acetobacterales</taxon>
        <taxon>Roseomonadaceae</taxon>
        <taxon>Roseomonas</taxon>
    </lineage>
</organism>
<dbReference type="InterPro" id="IPR036170">
    <property type="entry name" value="YezG-like_sf"/>
</dbReference>
<accession>A0ABN6P520</accession>
<dbReference type="Proteomes" id="UP000831327">
    <property type="component" value="Chromosome"/>
</dbReference>
<name>A0ABN6P520_9PROT</name>
<protein>
    <submittedName>
        <fullName evidence="1">Uncharacterized protein</fullName>
    </submittedName>
</protein>